<keyword evidence="2" id="KW-1185">Reference proteome</keyword>
<name>A0ABQ4NQT0_9RHOB</name>
<protein>
    <submittedName>
        <fullName evidence="1">DUF1365 domain-containing protein</fullName>
    </submittedName>
</protein>
<proteinExistence type="predicted"/>
<gene>
    <name evidence="1" type="ORF">JANAI62_33920</name>
</gene>
<dbReference type="RefSeq" id="WP_220750260.1">
    <property type="nucleotide sequence ID" value="NZ_BPFH01000007.1"/>
</dbReference>
<comment type="caution">
    <text evidence="1">The sequence shown here is derived from an EMBL/GenBank/DDBJ whole genome shotgun (WGS) entry which is preliminary data.</text>
</comment>
<sequence>MSVVEHIPGRTFHGRDGEGVRNAFSYGVDYVVLDPEDAAPRLPRLFSRNGRNLASLHDRDHGGARGDGRGAAWVRDTLRDHQITVAPGRLLLLAQPRVLGHVFNPVSFWLCHDAEDRLRVVIAEVNNTFGDRHSYLCHADDFAPITPQMTLSAKKIFHVSPFQPVTGAYAFRFDVSAERIGIWIEYTHGDARLLATLAGPRKPLTSRGLLGAALRRPFGSRRVLALIHWQALKLWWKGATFRSRPQPPASEVSR</sequence>
<evidence type="ECO:0000313" key="1">
    <source>
        <dbReference type="EMBL" id="GIT96769.1"/>
    </source>
</evidence>
<evidence type="ECO:0000313" key="2">
    <source>
        <dbReference type="Proteomes" id="UP000786693"/>
    </source>
</evidence>
<dbReference type="PANTHER" id="PTHR33973">
    <property type="entry name" value="OS07G0153300 PROTEIN"/>
    <property type="match status" value="1"/>
</dbReference>
<dbReference type="Pfam" id="PF07103">
    <property type="entry name" value="DUF1365"/>
    <property type="match status" value="1"/>
</dbReference>
<organism evidence="1 2">
    <name type="scientific">Jannaschia pagri</name>
    <dbReference type="NCBI Taxonomy" id="2829797"/>
    <lineage>
        <taxon>Bacteria</taxon>
        <taxon>Pseudomonadati</taxon>
        <taxon>Pseudomonadota</taxon>
        <taxon>Alphaproteobacteria</taxon>
        <taxon>Rhodobacterales</taxon>
        <taxon>Roseobacteraceae</taxon>
        <taxon>Jannaschia</taxon>
    </lineage>
</organism>
<dbReference type="PANTHER" id="PTHR33973:SF4">
    <property type="entry name" value="OS07G0153300 PROTEIN"/>
    <property type="match status" value="1"/>
</dbReference>
<dbReference type="Proteomes" id="UP000786693">
    <property type="component" value="Unassembled WGS sequence"/>
</dbReference>
<dbReference type="InterPro" id="IPR010775">
    <property type="entry name" value="DUF1365"/>
</dbReference>
<dbReference type="EMBL" id="BPFH01000007">
    <property type="protein sequence ID" value="GIT96769.1"/>
    <property type="molecule type" value="Genomic_DNA"/>
</dbReference>
<accession>A0ABQ4NQT0</accession>
<reference evidence="1 2" key="1">
    <citation type="submission" date="2021-05" db="EMBL/GenBank/DDBJ databases">
        <title>Bacteria Genome sequencing.</title>
        <authorList>
            <person name="Takabe Y."/>
            <person name="Nakajima Y."/>
            <person name="Suzuki S."/>
            <person name="Shiozaki T."/>
        </authorList>
    </citation>
    <scope>NUCLEOTIDE SEQUENCE [LARGE SCALE GENOMIC DNA]</scope>
    <source>
        <strain evidence="1 2">AI_62</strain>
    </source>
</reference>